<comment type="caution">
    <text evidence="4">The sequence shown here is derived from an EMBL/GenBank/DDBJ whole genome shotgun (WGS) entry which is preliminary data.</text>
</comment>
<gene>
    <name evidence="4" type="ORF">JKK62_00060</name>
</gene>
<feature type="signal peptide" evidence="2">
    <location>
        <begin position="1"/>
        <end position="27"/>
    </location>
</feature>
<name>A0A934TY10_9FIRM</name>
<dbReference type="RefSeq" id="WP_201426496.1">
    <property type="nucleotide sequence ID" value="NZ_JAEQMG010000004.1"/>
</dbReference>
<feature type="compositionally biased region" description="Low complexity" evidence="1">
    <location>
        <begin position="76"/>
        <end position="88"/>
    </location>
</feature>
<evidence type="ECO:0000256" key="2">
    <source>
        <dbReference type="SAM" id="SignalP"/>
    </source>
</evidence>
<protein>
    <submittedName>
        <fullName evidence="4">DUF4430 domain-containing protein</fullName>
    </submittedName>
</protein>
<feature type="compositionally biased region" description="Polar residues" evidence="1">
    <location>
        <begin position="47"/>
        <end position="68"/>
    </location>
</feature>
<organism evidence="4 5">
    <name type="scientific">Ruminococcus difficilis</name>
    <dbReference type="NCBI Taxonomy" id="2763069"/>
    <lineage>
        <taxon>Bacteria</taxon>
        <taxon>Bacillati</taxon>
        <taxon>Bacillota</taxon>
        <taxon>Clostridia</taxon>
        <taxon>Eubacteriales</taxon>
        <taxon>Oscillospiraceae</taxon>
        <taxon>Ruminococcus</taxon>
    </lineage>
</organism>
<reference evidence="4" key="1">
    <citation type="submission" date="2021-01" db="EMBL/GenBank/DDBJ databases">
        <title>Genome public.</title>
        <authorList>
            <person name="Liu C."/>
            <person name="Sun Q."/>
        </authorList>
    </citation>
    <scope>NUCLEOTIDE SEQUENCE</scope>
    <source>
        <strain evidence="4">M6</strain>
    </source>
</reference>
<accession>A0A934TY10</accession>
<dbReference type="Proteomes" id="UP000633365">
    <property type="component" value="Unassembled WGS sequence"/>
</dbReference>
<dbReference type="InterPro" id="IPR027954">
    <property type="entry name" value="Transcobalamin-like_C"/>
</dbReference>
<keyword evidence="2" id="KW-0732">Signal</keyword>
<proteinExistence type="predicted"/>
<sequence>MIPFIKKYKFFIITAAAIVAALVIAFAAGNSINEDAAAPDEAPTFSADATSATGPITRKNAQSSTAENTTDKAIDDTTPVDTTAPTTAEASTRQQTTAENSAAEPVEPTTDKYKTDPVPTDKPQPVEPQEQTTQDNTLRCTLSISCATILDNMDKLDEEYHELVPSDGWILKPEQFEFSEGESVFDLLVRVCKEKKIHLDHSFTPAYNSAYIKAIGNLYEFDCGDQSGWVYGVNGWAPNYGCSRYVLKNGDTVEFRYTCQLGHDLKWSN</sequence>
<feature type="chain" id="PRO_5037164941" evidence="2">
    <location>
        <begin position="28"/>
        <end position="269"/>
    </location>
</feature>
<evidence type="ECO:0000256" key="1">
    <source>
        <dbReference type="SAM" id="MobiDB-lite"/>
    </source>
</evidence>
<evidence type="ECO:0000259" key="3">
    <source>
        <dbReference type="Pfam" id="PF14478"/>
    </source>
</evidence>
<feature type="region of interest" description="Disordered" evidence="1">
    <location>
        <begin position="41"/>
        <end position="136"/>
    </location>
</feature>
<keyword evidence="5" id="KW-1185">Reference proteome</keyword>
<evidence type="ECO:0000313" key="4">
    <source>
        <dbReference type="EMBL" id="MBK6087071.1"/>
    </source>
</evidence>
<dbReference type="EMBL" id="JAEQMG010000004">
    <property type="protein sequence ID" value="MBK6087071.1"/>
    <property type="molecule type" value="Genomic_DNA"/>
</dbReference>
<dbReference type="Pfam" id="PF14478">
    <property type="entry name" value="DUF4430"/>
    <property type="match status" value="1"/>
</dbReference>
<feature type="domain" description="Transcobalamin-like C-terminal" evidence="3">
    <location>
        <begin position="181"/>
        <end position="258"/>
    </location>
</feature>
<dbReference type="AlphaFoldDB" id="A0A934TY10"/>
<dbReference type="Gene3D" id="2.170.130.30">
    <property type="match status" value="1"/>
</dbReference>
<feature type="compositionally biased region" description="Polar residues" evidence="1">
    <location>
        <begin position="89"/>
        <end position="100"/>
    </location>
</feature>
<evidence type="ECO:0000313" key="5">
    <source>
        <dbReference type="Proteomes" id="UP000633365"/>
    </source>
</evidence>